<organism evidence="2 3">
    <name type="scientific">Cylicostephanus goldi</name>
    <name type="common">Nematode worm</name>
    <dbReference type="NCBI Taxonomy" id="71465"/>
    <lineage>
        <taxon>Eukaryota</taxon>
        <taxon>Metazoa</taxon>
        <taxon>Ecdysozoa</taxon>
        <taxon>Nematoda</taxon>
        <taxon>Chromadorea</taxon>
        <taxon>Rhabditida</taxon>
        <taxon>Rhabditina</taxon>
        <taxon>Rhabditomorpha</taxon>
        <taxon>Strongyloidea</taxon>
        <taxon>Strongylidae</taxon>
        <taxon>Cylicostephanus</taxon>
    </lineage>
</organism>
<evidence type="ECO:0000313" key="2">
    <source>
        <dbReference type="EMBL" id="VDN38027.1"/>
    </source>
</evidence>
<dbReference type="EMBL" id="UYRV01133372">
    <property type="protein sequence ID" value="VDN38027.1"/>
    <property type="molecule type" value="Genomic_DNA"/>
</dbReference>
<feature type="compositionally biased region" description="Low complexity" evidence="1">
    <location>
        <begin position="63"/>
        <end position="72"/>
    </location>
</feature>
<name>A0A3P7NWW9_CYLGO</name>
<accession>A0A3P7NWW9</accession>
<evidence type="ECO:0000256" key="1">
    <source>
        <dbReference type="SAM" id="MobiDB-lite"/>
    </source>
</evidence>
<feature type="region of interest" description="Disordered" evidence="1">
    <location>
        <begin position="51"/>
        <end position="171"/>
    </location>
</feature>
<feature type="region of interest" description="Disordered" evidence="1">
    <location>
        <begin position="1"/>
        <end position="35"/>
    </location>
</feature>
<feature type="compositionally biased region" description="Basic and acidic residues" evidence="1">
    <location>
        <begin position="23"/>
        <end position="34"/>
    </location>
</feature>
<dbReference type="Proteomes" id="UP000271889">
    <property type="component" value="Unassembled WGS sequence"/>
</dbReference>
<dbReference type="OrthoDB" id="5868016at2759"/>
<dbReference type="AlphaFoldDB" id="A0A3P7NWW9"/>
<evidence type="ECO:0000313" key="3">
    <source>
        <dbReference type="Proteomes" id="UP000271889"/>
    </source>
</evidence>
<gene>
    <name evidence="2" type="ORF">CGOC_LOCUS13618</name>
</gene>
<keyword evidence="3" id="KW-1185">Reference proteome</keyword>
<reference evidence="2 3" key="1">
    <citation type="submission" date="2018-11" db="EMBL/GenBank/DDBJ databases">
        <authorList>
            <consortium name="Pathogen Informatics"/>
        </authorList>
    </citation>
    <scope>NUCLEOTIDE SEQUENCE [LARGE SCALE GENOMIC DNA]</scope>
</reference>
<protein>
    <submittedName>
        <fullName evidence="2">Uncharacterized protein</fullName>
    </submittedName>
</protein>
<feature type="non-terminal residue" evidence="2">
    <location>
        <position position="1"/>
    </location>
</feature>
<proteinExistence type="predicted"/>
<feature type="compositionally biased region" description="Low complexity" evidence="1">
    <location>
        <begin position="79"/>
        <end position="92"/>
    </location>
</feature>
<sequence length="212" mass="22770">CLETASFSRDTEESVVAVPLTDSKPEVSEKKPEDLANTTTVVTVASVPLVPETKAAESKEKSISPIQPSPKISRTEEAGTTVTSGRSSRVVRPSSRFVNPDFVSPIRRRKSSTSTGPKVEHVPKRKESKAATTTPTPSIETVVPPVEKPEYISPTAASQPPEEPTPTVRSLKKARPIKIKLRLGCFPRVIAVNTGSDVKADEPEASKVGFES</sequence>
<feature type="compositionally biased region" description="Polar residues" evidence="1">
    <location>
        <begin position="130"/>
        <end position="139"/>
    </location>
</feature>